<dbReference type="CDD" id="cd12163">
    <property type="entry name" value="2-Hacid_dh_5"/>
    <property type="match status" value="1"/>
</dbReference>
<protein>
    <recommendedName>
        <fullName evidence="3">D-isomer specific 2-hydroxyacid dehydrogenase NAD-binding domain-containing protein</fullName>
    </recommendedName>
</protein>
<dbReference type="InterPro" id="IPR006140">
    <property type="entry name" value="D-isomer_DH_NAD-bd"/>
</dbReference>
<dbReference type="PANTHER" id="PTHR43333">
    <property type="entry name" value="2-HACID_DH_C DOMAIN-CONTAINING PROTEIN"/>
    <property type="match status" value="1"/>
</dbReference>
<dbReference type="InterPro" id="IPR029752">
    <property type="entry name" value="D-isomer_DH_CS1"/>
</dbReference>
<feature type="domain" description="D-isomer specific 2-hydroxyacid dehydrogenase NAD-binding" evidence="3">
    <location>
        <begin position="166"/>
        <end position="236"/>
    </location>
</feature>
<sequence length="401" mass="44235">MARMSKPSCLITTPSSLGLHFPNPTEKTGAIPAAAGSTMSAPPELPSMSNDVLLIFFFTEPNDEWISRVKAKHPGLEIRWVNILNPDHTFKKPESLGDEVWKGVTLLCPFIQPPPAELLSTVRFVQLPSAGVDRWPGHPTYENEKVVFCSGNGAHAPQIAEWVIASWLSHQHHFTRYAEQMKTGQWEPPTRSTVQDSTAARMGVLGYGAIGRQCARVAHAMGMEVYAYTRSEKATPEKRLDDSYCVPGTGDPDGLVPSKWFHGASKDAINNFLAQDLDIVVLSLPLTKETKGLLSHEQFEILSKKKTFVCNIARGGHLDQTALIQALESGKIRGAALDVTDPEPLPSDHALWKAPNLLITPHVSWQTQSLMPRILDILELNLDRLGAGQPLINVVNRQLHY</sequence>
<feature type="domain" description="D-isomer specific 2-hydroxyacid dehydrogenase NAD-binding" evidence="3">
    <location>
        <begin position="268"/>
        <end position="364"/>
    </location>
</feature>
<reference evidence="4" key="1">
    <citation type="submission" date="2021-03" db="EMBL/GenBank/DDBJ databases">
        <title>Revisited historic fungal species revealed as producer of novel bioactive compounds through whole genome sequencing and comparative genomics.</title>
        <authorList>
            <person name="Vignolle G.A."/>
            <person name="Hochenegger N."/>
            <person name="Mach R.L."/>
            <person name="Mach-Aigner A.R."/>
            <person name="Javad Rahimi M."/>
            <person name="Salim K.A."/>
            <person name="Chan C.M."/>
            <person name="Lim L.B.L."/>
            <person name="Cai F."/>
            <person name="Druzhinina I.S."/>
            <person name="U'Ren J.M."/>
            <person name="Derntl C."/>
        </authorList>
    </citation>
    <scope>NUCLEOTIDE SEQUENCE</scope>
    <source>
        <strain evidence="4">TUCIM 5799</strain>
    </source>
</reference>
<evidence type="ECO:0000256" key="1">
    <source>
        <dbReference type="ARBA" id="ARBA00023002"/>
    </source>
</evidence>
<keyword evidence="2" id="KW-0520">NAD</keyword>
<keyword evidence="1" id="KW-0560">Oxidoreductase</keyword>
<dbReference type="Pfam" id="PF02826">
    <property type="entry name" value="2-Hacid_dh_C"/>
    <property type="match status" value="2"/>
</dbReference>
<evidence type="ECO:0000313" key="5">
    <source>
        <dbReference type="Proteomes" id="UP000829685"/>
    </source>
</evidence>
<dbReference type="EMBL" id="JAFIMR010000006">
    <property type="protein sequence ID" value="KAI1877320.1"/>
    <property type="molecule type" value="Genomic_DNA"/>
</dbReference>
<dbReference type="AlphaFoldDB" id="A0A9P9WRP4"/>
<evidence type="ECO:0000259" key="3">
    <source>
        <dbReference type="Pfam" id="PF02826"/>
    </source>
</evidence>
<keyword evidence="5" id="KW-1185">Reference proteome</keyword>
<dbReference type="GO" id="GO:0051287">
    <property type="term" value="F:NAD binding"/>
    <property type="evidence" value="ECO:0007669"/>
    <property type="project" value="InterPro"/>
</dbReference>
<dbReference type="PANTHER" id="PTHR43333:SF1">
    <property type="entry name" value="D-ISOMER SPECIFIC 2-HYDROXYACID DEHYDROGENASE NAD-BINDING DOMAIN-CONTAINING PROTEIN"/>
    <property type="match status" value="1"/>
</dbReference>
<dbReference type="Proteomes" id="UP000829685">
    <property type="component" value="Unassembled WGS sequence"/>
</dbReference>
<name>A0A9P9WRP4_9PEZI</name>
<dbReference type="PROSITE" id="PS00065">
    <property type="entry name" value="D_2_HYDROXYACID_DH_1"/>
    <property type="match status" value="1"/>
</dbReference>
<evidence type="ECO:0000313" key="4">
    <source>
        <dbReference type="EMBL" id="KAI1877320.1"/>
    </source>
</evidence>
<dbReference type="GO" id="GO:0016491">
    <property type="term" value="F:oxidoreductase activity"/>
    <property type="evidence" value="ECO:0007669"/>
    <property type="project" value="UniProtKB-KW"/>
</dbReference>
<comment type="caution">
    <text evidence="4">The sequence shown here is derived from an EMBL/GenBank/DDBJ whole genome shotgun (WGS) entry which is preliminary data.</text>
</comment>
<accession>A0A9P9WRP4</accession>
<proteinExistence type="predicted"/>
<dbReference type="InterPro" id="IPR036291">
    <property type="entry name" value="NAD(P)-bd_dom_sf"/>
</dbReference>
<organism evidence="4 5">
    <name type="scientific">Neoarthrinium moseri</name>
    <dbReference type="NCBI Taxonomy" id="1658444"/>
    <lineage>
        <taxon>Eukaryota</taxon>
        <taxon>Fungi</taxon>
        <taxon>Dikarya</taxon>
        <taxon>Ascomycota</taxon>
        <taxon>Pezizomycotina</taxon>
        <taxon>Sordariomycetes</taxon>
        <taxon>Xylariomycetidae</taxon>
        <taxon>Amphisphaeriales</taxon>
        <taxon>Apiosporaceae</taxon>
        <taxon>Neoarthrinium</taxon>
    </lineage>
</organism>
<gene>
    <name evidence="4" type="ORF">JX265_003328</name>
</gene>
<dbReference type="Gene3D" id="3.40.50.720">
    <property type="entry name" value="NAD(P)-binding Rossmann-like Domain"/>
    <property type="match status" value="2"/>
</dbReference>
<evidence type="ECO:0000256" key="2">
    <source>
        <dbReference type="ARBA" id="ARBA00023027"/>
    </source>
</evidence>
<dbReference type="SUPFAM" id="SSF51735">
    <property type="entry name" value="NAD(P)-binding Rossmann-fold domains"/>
    <property type="match status" value="1"/>
</dbReference>